<evidence type="ECO:0000259" key="2">
    <source>
        <dbReference type="Pfam" id="PF25077"/>
    </source>
</evidence>
<dbReference type="OrthoDB" id="9795624at2"/>
<protein>
    <submittedName>
        <fullName evidence="3">Alkaline phosphatase family protein</fullName>
    </submittedName>
</protein>
<name>A0A4V5V1B6_9ACTN</name>
<gene>
    <name evidence="3" type="ORF">FDA94_10930</name>
</gene>
<feature type="domain" description="DUF7800" evidence="2">
    <location>
        <begin position="1"/>
        <end position="79"/>
    </location>
</feature>
<dbReference type="CDD" id="cd07389">
    <property type="entry name" value="MPP_PhoD"/>
    <property type="match status" value="1"/>
</dbReference>
<sequence length="522" mass="58566">MAQLVIGPLLRHVDASTASIWVETSDPCTVTVTAGAEQSTERTFTVHGHHYAIVDVPVSEPVPYQIHLGDEAVWPLETMDPSVIRPVDRLNKVVFGSCRTSVPHDTAHTITHGVDTLFAFGHALTVHDELPDLLIMLGDQVYADEPSKEMLDYIKSRRGDQEPIGEIADFEEYAELYRQAWNDPEIRWLLSTVPTTMIFDDHDLRDDWNTSKDWRAQMARVPWWPRRVVAGLGAYWVYQHLGNLSPAERAADEVYTKLRAGEGDGAAVLDAFAQQADADPSTSRWSYARDFGDTRLIMLDSRCARHLEPRERSMLDATEWAWLEEVLADPPARVLVGSSVPILLPAGIHYIEAWNEALADGAWGKTVARWMEKARQAVDLEHWAAFRRSFDRLLKMLAASGTTVMLLSGDVHYSYVARVKGLPIYQLVCSPIRNPLSRTLRLANVIAQFGVATLLGGLIARTAKLPKPPVRWRITDGPWFPNALATLTQEDGTHVVRWETPTVLDDPPKLKEVARVELTPIR</sequence>
<dbReference type="SUPFAM" id="SSF56300">
    <property type="entry name" value="Metallo-dependent phosphatases"/>
    <property type="match status" value="1"/>
</dbReference>
<dbReference type="PANTHER" id="PTHR37031:SF2">
    <property type="entry name" value="PHOD-LIKE PHOSPHATASE METALLOPHOSPHATASE DOMAIN-CONTAINING PROTEIN"/>
    <property type="match status" value="1"/>
</dbReference>
<dbReference type="AlphaFoldDB" id="A0A4V5V1B6"/>
<dbReference type="RefSeq" id="WP_137246943.1">
    <property type="nucleotide sequence ID" value="NZ_SZQA01000008.1"/>
</dbReference>
<dbReference type="InterPro" id="IPR038607">
    <property type="entry name" value="PhoD-like_sf"/>
</dbReference>
<dbReference type="Gene3D" id="3.60.21.70">
    <property type="entry name" value="PhoD-like phosphatase"/>
    <property type="match status" value="1"/>
</dbReference>
<dbReference type="InterPro" id="IPR018946">
    <property type="entry name" value="PhoD-like_MPP"/>
</dbReference>
<proteinExistence type="predicted"/>
<dbReference type="PANTHER" id="PTHR37031">
    <property type="entry name" value="METALLOPHOSPHATASE BINDING DOMAIN PROTEIN"/>
    <property type="match status" value="1"/>
</dbReference>
<evidence type="ECO:0000313" key="3">
    <source>
        <dbReference type="EMBL" id="TKK89023.1"/>
    </source>
</evidence>
<dbReference type="Proteomes" id="UP000308705">
    <property type="component" value="Unassembled WGS sequence"/>
</dbReference>
<dbReference type="InterPro" id="IPR056702">
    <property type="entry name" value="DUF7800"/>
</dbReference>
<reference evidence="3 4" key="1">
    <citation type="submission" date="2019-04" db="EMBL/GenBank/DDBJ databases">
        <title>Herbidospora sp. NEAU-GS14.nov., a novel actinomycete isolated from soil.</title>
        <authorList>
            <person name="Han L."/>
        </authorList>
    </citation>
    <scope>NUCLEOTIDE SEQUENCE [LARGE SCALE GENOMIC DNA]</scope>
    <source>
        <strain evidence="3 4">NEAU-GS14</strain>
    </source>
</reference>
<evidence type="ECO:0000313" key="4">
    <source>
        <dbReference type="Proteomes" id="UP000308705"/>
    </source>
</evidence>
<comment type="caution">
    <text evidence="3">The sequence shown here is derived from an EMBL/GenBank/DDBJ whole genome shotgun (WGS) entry which is preliminary data.</text>
</comment>
<accession>A0A4V5V1B6</accession>
<feature type="domain" description="PhoD-like phosphatase metallophosphatase" evidence="1">
    <location>
        <begin position="127"/>
        <end position="420"/>
    </location>
</feature>
<dbReference type="Pfam" id="PF09423">
    <property type="entry name" value="PhoD"/>
    <property type="match status" value="1"/>
</dbReference>
<organism evidence="3 4">
    <name type="scientific">Herbidospora galbida</name>
    <dbReference type="NCBI Taxonomy" id="2575442"/>
    <lineage>
        <taxon>Bacteria</taxon>
        <taxon>Bacillati</taxon>
        <taxon>Actinomycetota</taxon>
        <taxon>Actinomycetes</taxon>
        <taxon>Streptosporangiales</taxon>
        <taxon>Streptosporangiaceae</taxon>
        <taxon>Herbidospora</taxon>
    </lineage>
</organism>
<dbReference type="EMBL" id="SZQA01000008">
    <property type="protein sequence ID" value="TKK89023.1"/>
    <property type="molecule type" value="Genomic_DNA"/>
</dbReference>
<dbReference type="InterPro" id="IPR029052">
    <property type="entry name" value="Metallo-depent_PP-like"/>
</dbReference>
<dbReference type="Pfam" id="PF25077">
    <property type="entry name" value="DUF7800"/>
    <property type="match status" value="1"/>
</dbReference>
<evidence type="ECO:0000259" key="1">
    <source>
        <dbReference type="Pfam" id="PF09423"/>
    </source>
</evidence>
<keyword evidence="4" id="KW-1185">Reference proteome</keyword>